<evidence type="ECO:0000313" key="2">
    <source>
        <dbReference type="Proteomes" id="UP001056336"/>
    </source>
</evidence>
<protein>
    <submittedName>
        <fullName evidence="1">Uncharacterized protein</fullName>
    </submittedName>
</protein>
<gene>
    <name evidence="1" type="ORF">M6D93_01625</name>
</gene>
<dbReference type="Proteomes" id="UP001056336">
    <property type="component" value="Chromosome"/>
</dbReference>
<dbReference type="RefSeq" id="WP_249772426.1">
    <property type="nucleotide sequence ID" value="NZ_CP097332.1"/>
</dbReference>
<reference evidence="1" key="2">
    <citation type="submission" date="2022-05" db="EMBL/GenBank/DDBJ databases">
        <authorList>
            <person name="Kim J.-S."/>
            <person name="Lee K."/>
            <person name="Suh M."/>
            <person name="Eom M."/>
            <person name="Kim J.-S."/>
            <person name="Kim D.-S."/>
            <person name="Ko S.-H."/>
            <person name="Shin Y."/>
            <person name="Lee J.-S."/>
        </authorList>
    </citation>
    <scope>NUCLEOTIDE SEQUENCE</scope>
    <source>
        <strain evidence="1">N237</strain>
    </source>
</reference>
<proteinExistence type="predicted"/>
<dbReference type="EMBL" id="CP097332">
    <property type="protein sequence ID" value="UQX88715.1"/>
    <property type="molecule type" value="Genomic_DNA"/>
</dbReference>
<sequence>MFFATDIQAEDGIVNGYHWFPLGSGLIPEHGSMYVRDIEATGGRVVDYEPGALTFGDLLNRKLPRSRVEAYRVVQGQTYYDD</sequence>
<accession>A0ABY4QYT0</accession>
<evidence type="ECO:0000313" key="1">
    <source>
        <dbReference type="EMBL" id="UQX88715.1"/>
    </source>
</evidence>
<reference evidence="1" key="1">
    <citation type="journal article" date="2018" name="Int. J. Syst. Evol. Microbiol.">
        <title>Jatrophihabitans telluris sp. nov., isolated from sediment soil of lava forest wetlands and the emended description of the genus Jatrophihabitans.</title>
        <authorList>
            <person name="Lee K.C."/>
            <person name="Suh M.K."/>
            <person name="Eom M.K."/>
            <person name="Kim K.K."/>
            <person name="Kim J.S."/>
            <person name="Kim D.S."/>
            <person name="Ko S.H."/>
            <person name="Shin Y.K."/>
            <person name="Lee J.S."/>
        </authorList>
    </citation>
    <scope>NUCLEOTIDE SEQUENCE</scope>
    <source>
        <strain evidence="1">N237</strain>
    </source>
</reference>
<keyword evidence="2" id="KW-1185">Reference proteome</keyword>
<organism evidence="1 2">
    <name type="scientific">Jatrophihabitans telluris</name>
    <dbReference type="NCBI Taxonomy" id="2038343"/>
    <lineage>
        <taxon>Bacteria</taxon>
        <taxon>Bacillati</taxon>
        <taxon>Actinomycetota</taxon>
        <taxon>Actinomycetes</taxon>
        <taxon>Jatrophihabitantales</taxon>
        <taxon>Jatrophihabitantaceae</taxon>
        <taxon>Jatrophihabitans</taxon>
    </lineage>
</organism>
<name>A0ABY4QYT0_9ACTN</name>